<comment type="similarity">
    <text evidence="2">Belongs to the NAD(P)-dependent epimerase/dehydratase family.</text>
</comment>
<sequence length="240" mass="26172">MTDVSSVTELIARVKPSLIFHLAGSFTGLFENDFQVNTLGAKYLFDSILSEKLDTRVVVVGSAAEYGAVLAEDNPIAETFPCRPVSVYGLTKNYQTEMAKYYARTSNIDVVIARVFNLAVPGLSQRLFYGRAEAMIQAYKNKQISKVEFGNLSSERDYIGIEDAATQLIAIAERGTLGEVYNVGSGLPKTMRSLLIEMLSKDGISGDVIVEASSESVGRKGFDVPRIYADISKVASIQNN</sequence>
<keyword evidence="5" id="KW-1185">Reference proteome</keyword>
<dbReference type="InterPro" id="IPR036291">
    <property type="entry name" value="NAD(P)-bd_dom_sf"/>
</dbReference>
<dbReference type="Gene3D" id="3.90.25.10">
    <property type="entry name" value="UDP-galactose 4-epimerase, domain 1"/>
    <property type="match status" value="1"/>
</dbReference>
<proteinExistence type="inferred from homology"/>
<protein>
    <submittedName>
        <fullName evidence="4">NAD-dependent epimerase/dehydratase family protein</fullName>
    </submittedName>
</protein>
<gene>
    <name evidence="4" type="ORF">E4Q23_02755</name>
</gene>
<evidence type="ECO:0000259" key="3">
    <source>
        <dbReference type="Pfam" id="PF01370"/>
    </source>
</evidence>
<dbReference type="PANTHER" id="PTHR43000">
    <property type="entry name" value="DTDP-D-GLUCOSE 4,6-DEHYDRATASE-RELATED"/>
    <property type="match status" value="1"/>
</dbReference>
<dbReference type="Proteomes" id="UP000749010">
    <property type="component" value="Unassembled WGS sequence"/>
</dbReference>
<dbReference type="SUPFAM" id="SSF51735">
    <property type="entry name" value="NAD(P)-binding Rossmann-fold domains"/>
    <property type="match status" value="1"/>
</dbReference>
<name>A0ABX1TU35_9PROT</name>
<organism evidence="4 5">
    <name type="scientific">Candidatus Accumulibacter phosphatis</name>
    <dbReference type="NCBI Taxonomy" id="327160"/>
    <lineage>
        <taxon>Bacteria</taxon>
        <taxon>Pseudomonadati</taxon>
        <taxon>Pseudomonadota</taxon>
        <taxon>Betaproteobacteria</taxon>
        <taxon>Candidatus Accumulibacter</taxon>
    </lineage>
</organism>
<evidence type="ECO:0000256" key="2">
    <source>
        <dbReference type="ARBA" id="ARBA00007637"/>
    </source>
</evidence>
<comment type="caution">
    <text evidence="4">The sequence shown here is derived from an EMBL/GenBank/DDBJ whole genome shotgun (WGS) entry which is preliminary data.</text>
</comment>
<dbReference type="Pfam" id="PF01370">
    <property type="entry name" value="Epimerase"/>
    <property type="match status" value="1"/>
</dbReference>
<dbReference type="Gene3D" id="3.40.50.720">
    <property type="entry name" value="NAD(P)-binding Rossmann-like Domain"/>
    <property type="match status" value="1"/>
</dbReference>
<evidence type="ECO:0000256" key="1">
    <source>
        <dbReference type="ARBA" id="ARBA00005125"/>
    </source>
</evidence>
<evidence type="ECO:0000313" key="4">
    <source>
        <dbReference type="EMBL" id="NMQ26768.1"/>
    </source>
</evidence>
<evidence type="ECO:0000313" key="5">
    <source>
        <dbReference type="Proteomes" id="UP000749010"/>
    </source>
</evidence>
<comment type="pathway">
    <text evidence="1">Bacterial outer membrane biogenesis; LPS O-antigen biosynthesis.</text>
</comment>
<reference evidence="4 5" key="1">
    <citation type="submission" date="2019-03" db="EMBL/GenBank/DDBJ databases">
        <title>Metabolic reconstructions from genomes of highly enriched 'Candidatus Accumulibacter' and 'Candidatus Competibacter' bioreactor populations.</title>
        <authorList>
            <person name="Annavajhala M.K."/>
            <person name="Welles L."/>
            <person name="Abbas B."/>
            <person name="Sorokin D."/>
            <person name="Park H."/>
            <person name="Van Loosdrecht M."/>
            <person name="Chandran K."/>
        </authorList>
    </citation>
    <scope>NUCLEOTIDE SEQUENCE [LARGE SCALE GENOMIC DNA]</scope>
    <source>
        <strain evidence="4 5">SBR_S</strain>
    </source>
</reference>
<dbReference type="InterPro" id="IPR001509">
    <property type="entry name" value="Epimerase_deHydtase"/>
</dbReference>
<dbReference type="EMBL" id="SPMY01000007">
    <property type="protein sequence ID" value="NMQ26768.1"/>
    <property type="molecule type" value="Genomic_DNA"/>
</dbReference>
<feature type="domain" description="NAD-dependent epimerase/dehydratase" evidence="3">
    <location>
        <begin position="1"/>
        <end position="184"/>
    </location>
</feature>
<accession>A0ABX1TU35</accession>